<feature type="domain" description="SPX" evidence="2">
    <location>
        <begin position="1"/>
        <end position="178"/>
    </location>
</feature>
<dbReference type="GO" id="GO:0016036">
    <property type="term" value="P:cellular response to phosphate starvation"/>
    <property type="evidence" value="ECO:0007669"/>
    <property type="project" value="InterPro"/>
</dbReference>
<name>A0AAW2NKJ1_9LAMI</name>
<comment type="caution">
    <text evidence="3">The sequence shown here is derived from an EMBL/GenBank/DDBJ whole genome shotgun (WGS) entry which is preliminary data.</text>
</comment>
<proteinExistence type="predicted"/>
<dbReference type="Pfam" id="PF03105">
    <property type="entry name" value="SPX"/>
    <property type="match status" value="2"/>
</dbReference>
<dbReference type="PROSITE" id="PS51382">
    <property type="entry name" value="SPX"/>
    <property type="match status" value="1"/>
</dbReference>
<gene>
    <name evidence="3" type="ORF">Sangu_1273500</name>
</gene>
<evidence type="ECO:0000256" key="1">
    <source>
        <dbReference type="SAM" id="Phobius"/>
    </source>
</evidence>
<keyword evidence="1" id="KW-0472">Membrane</keyword>
<dbReference type="InterPro" id="IPR031142">
    <property type="entry name" value="SPX_prot"/>
</dbReference>
<reference evidence="3" key="1">
    <citation type="submission" date="2020-06" db="EMBL/GenBank/DDBJ databases">
        <authorList>
            <person name="Li T."/>
            <person name="Hu X."/>
            <person name="Zhang T."/>
            <person name="Song X."/>
            <person name="Zhang H."/>
            <person name="Dai N."/>
            <person name="Sheng W."/>
            <person name="Hou X."/>
            <person name="Wei L."/>
        </authorList>
    </citation>
    <scope>NUCLEOTIDE SEQUENCE</scope>
    <source>
        <strain evidence="3">G01</strain>
        <tissue evidence="3">Leaf</tissue>
    </source>
</reference>
<keyword evidence="1" id="KW-1133">Transmembrane helix</keyword>
<sequence>MKFGKEFYMHLAKTIPDWRDKYLCYKPLKKLLKNLPPAPPLPLPLLRQWFLTVLYEELEKFNDFYVEKEEEFIIRFEILLIQFYGVVFLLFLVATEAIKQKLKRRIEQVKERENHNGVLTSETEFSEDMTDIRKGFVAIHGEMILLQNYSSLNFAGLVKIVKKYDKRTGELLSLPFSLLASNQPFLITEPLSRLVYECESNRETLFPPKAEVVESTAVTTGEIKHADVSNVSLIGEETAVIYQSTLAALTAIQGLKKPSSTYNPLSMSYIFGSEDDDSTGAVTAENSPRHSW</sequence>
<dbReference type="EMBL" id="JACGWK010000007">
    <property type="protein sequence ID" value="KAL0343861.1"/>
    <property type="molecule type" value="Genomic_DNA"/>
</dbReference>
<evidence type="ECO:0000313" key="3">
    <source>
        <dbReference type="EMBL" id="KAL0343861.1"/>
    </source>
</evidence>
<dbReference type="AlphaFoldDB" id="A0AAW2NKJ1"/>
<keyword evidence="1" id="KW-0812">Transmembrane</keyword>
<dbReference type="PANTHER" id="PTHR45978:SF7">
    <property type="entry name" value="SPX DOMAIN-CONTAINING PROTEIN 4"/>
    <property type="match status" value="1"/>
</dbReference>
<dbReference type="PANTHER" id="PTHR45978">
    <property type="entry name" value="SPX DOMAIN-CONTAINING PROTEIN 3"/>
    <property type="match status" value="1"/>
</dbReference>
<protein>
    <submittedName>
        <fullName evidence="3">SPX domain-containing protein 4</fullName>
    </submittedName>
</protein>
<feature type="transmembrane region" description="Helical" evidence="1">
    <location>
        <begin position="72"/>
        <end position="95"/>
    </location>
</feature>
<organism evidence="3">
    <name type="scientific">Sesamum angustifolium</name>
    <dbReference type="NCBI Taxonomy" id="2727405"/>
    <lineage>
        <taxon>Eukaryota</taxon>
        <taxon>Viridiplantae</taxon>
        <taxon>Streptophyta</taxon>
        <taxon>Embryophyta</taxon>
        <taxon>Tracheophyta</taxon>
        <taxon>Spermatophyta</taxon>
        <taxon>Magnoliopsida</taxon>
        <taxon>eudicotyledons</taxon>
        <taxon>Gunneridae</taxon>
        <taxon>Pentapetalae</taxon>
        <taxon>asterids</taxon>
        <taxon>lamiids</taxon>
        <taxon>Lamiales</taxon>
        <taxon>Pedaliaceae</taxon>
        <taxon>Sesamum</taxon>
    </lineage>
</organism>
<reference evidence="3" key="2">
    <citation type="journal article" date="2024" name="Plant">
        <title>Genomic evolution and insights into agronomic trait innovations of Sesamum species.</title>
        <authorList>
            <person name="Miao H."/>
            <person name="Wang L."/>
            <person name="Qu L."/>
            <person name="Liu H."/>
            <person name="Sun Y."/>
            <person name="Le M."/>
            <person name="Wang Q."/>
            <person name="Wei S."/>
            <person name="Zheng Y."/>
            <person name="Lin W."/>
            <person name="Duan Y."/>
            <person name="Cao H."/>
            <person name="Xiong S."/>
            <person name="Wang X."/>
            <person name="Wei L."/>
            <person name="Li C."/>
            <person name="Ma Q."/>
            <person name="Ju M."/>
            <person name="Zhao R."/>
            <person name="Li G."/>
            <person name="Mu C."/>
            <person name="Tian Q."/>
            <person name="Mei H."/>
            <person name="Zhang T."/>
            <person name="Gao T."/>
            <person name="Zhang H."/>
        </authorList>
    </citation>
    <scope>NUCLEOTIDE SEQUENCE</scope>
    <source>
        <strain evidence="3">G01</strain>
    </source>
</reference>
<dbReference type="InterPro" id="IPR004331">
    <property type="entry name" value="SPX_dom"/>
</dbReference>
<evidence type="ECO:0000259" key="2">
    <source>
        <dbReference type="PROSITE" id="PS51382"/>
    </source>
</evidence>
<accession>A0AAW2NKJ1</accession>